<reference evidence="3" key="1">
    <citation type="submission" date="2020-10" db="EMBL/GenBank/DDBJ databases">
        <authorList>
            <person name="Gilroy R."/>
        </authorList>
    </citation>
    <scope>NUCLEOTIDE SEQUENCE</scope>
    <source>
        <strain evidence="3">17073</strain>
    </source>
</reference>
<dbReference type="SMART" id="SM00240">
    <property type="entry name" value="FHA"/>
    <property type="match status" value="1"/>
</dbReference>
<evidence type="ECO:0000256" key="1">
    <source>
        <dbReference type="SAM" id="Phobius"/>
    </source>
</evidence>
<sequence>MAKKPNSKTTSENTKRMATFEVIVGKQGTQKFPIKNAGVSRQHARIIVDDRGQWVLEDLNSTNGTFVRDEKGEYQRVSRIGIQEDTVIRLGDESNNGYSFMAHHVVEDDPDNYAYEFARIRQWREDFRKERDRCQSQTRNKGLIQIFLSVAIIGITFIPAIEQRIQMMILRIGMLLPPLYNFFVQGKNKMQKIYERQQRFLVCPRCGRPLTDYEISKEICMSCKAHS</sequence>
<dbReference type="Pfam" id="PF00498">
    <property type="entry name" value="FHA"/>
    <property type="match status" value="1"/>
</dbReference>
<dbReference type="Gene3D" id="2.60.200.20">
    <property type="match status" value="1"/>
</dbReference>
<keyword evidence="1" id="KW-0812">Transmembrane</keyword>
<organism evidence="3 4">
    <name type="scientific">Candidatus Limisoma intestinavium</name>
    <dbReference type="NCBI Taxonomy" id="2840856"/>
    <lineage>
        <taxon>Bacteria</taxon>
        <taxon>Pseudomonadati</taxon>
        <taxon>Bacteroidota</taxon>
        <taxon>Bacteroidia</taxon>
        <taxon>Bacteroidales</taxon>
        <taxon>Candidatus Limisoma</taxon>
    </lineage>
</organism>
<dbReference type="InterPro" id="IPR008984">
    <property type="entry name" value="SMAD_FHA_dom_sf"/>
</dbReference>
<evidence type="ECO:0000313" key="3">
    <source>
        <dbReference type="EMBL" id="HIU38985.1"/>
    </source>
</evidence>
<dbReference type="EMBL" id="DVMS01000140">
    <property type="protein sequence ID" value="HIU38985.1"/>
    <property type="molecule type" value="Genomic_DNA"/>
</dbReference>
<keyword evidence="1" id="KW-0472">Membrane</keyword>
<dbReference type="PROSITE" id="PS50006">
    <property type="entry name" value="FHA_DOMAIN"/>
    <property type="match status" value="1"/>
</dbReference>
<accession>A0A9D1IL65</accession>
<evidence type="ECO:0000259" key="2">
    <source>
        <dbReference type="PROSITE" id="PS50006"/>
    </source>
</evidence>
<dbReference type="InterPro" id="IPR050923">
    <property type="entry name" value="Cell_Proc_Reg/RNA_Proc"/>
</dbReference>
<dbReference type="InterPro" id="IPR000253">
    <property type="entry name" value="FHA_dom"/>
</dbReference>
<comment type="caution">
    <text evidence="3">The sequence shown here is derived from an EMBL/GenBank/DDBJ whole genome shotgun (WGS) entry which is preliminary data.</text>
</comment>
<evidence type="ECO:0000313" key="4">
    <source>
        <dbReference type="Proteomes" id="UP000824076"/>
    </source>
</evidence>
<feature type="transmembrane region" description="Helical" evidence="1">
    <location>
        <begin position="143"/>
        <end position="161"/>
    </location>
</feature>
<reference evidence="3" key="2">
    <citation type="journal article" date="2021" name="PeerJ">
        <title>Extensive microbial diversity within the chicken gut microbiome revealed by metagenomics and culture.</title>
        <authorList>
            <person name="Gilroy R."/>
            <person name="Ravi A."/>
            <person name="Getino M."/>
            <person name="Pursley I."/>
            <person name="Horton D.L."/>
            <person name="Alikhan N.F."/>
            <person name="Baker D."/>
            <person name="Gharbi K."/>
            <person name="Hall N."/>
            <person name="Watson M."/>
            <person name="Adriaenssens E.M."/>
            <person name="Foster-Nyarko E."/>
            <person name="Jarju S."/>
            <person name="Secka A."/>
            <person name="Antonio M."/>
            <person name="Oren A."/>
            <person name="Chaudhuri R.R."/>
            <person name="La Ragione R."/>
            <person name="Hildebrand F."/>
            <person name="Pallen M.J."/>
        </authorList>
    </citation>
    <scope>NUCLEOTIDE SEQUENCE</scope>
    <source>
        <strain evidence="3">17073</strain>
    </source>
</reference>
<dbReference type="AlphaFoldDB" id="A0A9D1IL65"/>
<dbReference type="SUPFAM" id="SSF49879">
    <property type="entry name" value="SMAD/FHA domain"/>
    <property type="match status" value="1"/>
</dbReference>
<dbReference type="PANTHER" id="PTHR23308">
    <property type="entry name" value="NUCLEAR INHIBITOR OF PROTEIN PHOSPHATASE-1"/>
    <property type="match status" value="1"/>
</dbReference>
<protein>
    <submittedName>
        <fullName evidence="3">FHA domain-containing protein</fullName>
    </submittedName>
</protein>
<dbReference type="Proteomes" id="UP000824076">
    <property type="component" value="Unassembled WGS sequence"/>
</dbReference>
<gene>
    <name evidence="3" type="ORF">IAD18_04895</name>
</gene>
<feature type="transmembrane region" description="Helical" evidence="1">
    <location>
        <begin position="167"/>
        <end position="184"/>
    </location>
</feature>
<feature type="domain" description="FHA" evidence="2">
    <location>
        <begin position="22"/>
        <end position="72"/>
    </location>
</feature>
<name>A0A9D1IL65_9BACT</name>
<dbReference type="CDD" id="cd00060">
    <property type="entry name" value="FHA"/>
    <property type="match status" value="1"/>
</dbReference>
<keyword evidence="1" id="KW-1133">Transmembrane helix</keyword>
<proteinExistence type="predicted"/>